<evidence type="ECO:0000313" key="4">
    <source>
        <dbReference type="Proteomes" id="UP000501058"/>
    </source>
</evidence>
<reference evidence="3 4" key="1">
    <citation type="submission" date="2020-03" db="EMBL/GenBank/DDBJ databases">
        <title>Propioniciclava sp. nov., isolated from Hydrophilus acuminatus.</title>
        <authorList>
            <person name="Hyun D.-W."/>
            <person name="Bae J.-W."/>
        </authorList>
    </citation>
    <scope>NUCLEOTIDE SEQUENCE [LARGE SCALE GENOMIC DNA]</scope>
    <source>
        <strain evidence="3 4">HDW11</strain>
    </source>
</reference>
<evidence type="ECO:0000313" key="3">
    <source>
        <dbReference type="EMBL" id="QIK71322.1"/>
    </source>
</evidence>
<dbReference type="EMBL" id="CP049865">
    <property type="protein sequence ID" value="QIK71322.1"/>
    <property type="molecule type" value="Genomic_DNA"/>
</dbReference>
<accession>A0A6G7Y3D8</accession>
<dbReference type="RefSeq" id="WP_166231648.1">
    <property type="nucleotide sequence ID" value="NZ_CP049865.1"/>
</dbReference>
<feature type="domain" description="DUF4132" evidence="2">
    <location>
        <begin position="635"/>
        <end position="818"/>
    </location>
</feature>
<organism evidence="3 4">
    <name type="scientific">Propioniciclava coleopterorum</name>
    <dbReference type="NCBI Taxonomy" id="2714937"/>
    <lineage>
        <taxon>Bacteria</taxon>
        <taxon>Bacillati</taxon>
        <taxon>Actinomycetota</taxon>
        <taxon>Actinomycetes</taxon>
        <taxon>Propionibacteriales</taxon>
        <taxon>Propionibacteriaceae</taxon>
        <taxon>Propioniciclava</taxon>
    </lineage>
</organism>
<name>A0A6G7Y3D8_9ACTN</name>
<sequence>MLRIATSAVQRALLAGESLAPEPLQDADLALASDPATRRDWVRAHSVPTRDYSAKVVFDALPFDGVPTAAVASWWLSFGQGREKNAADTRPYETPTVRERLAYADKADGPTDLSMPAAFYNLPADTLVTSLFALAGAPDTLAALARARDFGDTFRDLCLPALRALVVPLLADHERVMPPQPAPHPRSWARVSAARQDAEHQLAREALFGTPEEIRAALIQAFAAEEPSPSVVLAAVTGLPDPEERRTWMERVGFGTDPELAASWLALGGERAIPDVLAGLAGEYVDKVQATAIARALAGAISGPGAVPVMLKLATDHRVAPVAVQWLTAHPRAIAASTAEVPAGQRPLLRTIIRELRATTPDAFGDDIASPFLTRVLAELAAEDALPTIGAAEAPPWFTAAAAAEAEAPVAAGALKIAKAVPSWADPASLPPLIVDGVRLDAALTAAVLASAVNGANNEDRAPRPLVAAVRERMRDQDRDALATPLLQAFLANGGKATERPWFVASGYLGADGFVQTLTPLVREWPGQSQHQRAVLGLEVLAATGTDAALQAISGIANKSKFKGVQKAAQEALAKLAALRGLTVEQLEDRVVPDAGLDERGTRTLSYGPRSFRVSLSPQGKAVVRDLDADGRPTGKPRAALPAPNSKDDADLAAAAKADFALLRKQLTEVAKIQTARLEKAIVTGRTWSAAEHAELVVRHPVLNALIRPLVWQASVPGRPAVLVRVTEDQEYVTVDEEAHVPPADAVLSLAHPLTLSDETKSAWRAHLVDYDLIAPLEQLDRATFGLPAGQKGTELLGLPGGTINPGTLVSTLERLGWRRGNPADGGVVSYLWLPFESQGLAAVLDISDGLWTGMIHESGDQKLETLLLGTIKQAAELWYATDRGNRWLPWDKADPLIVSEVRRSIDALAQKMA</sequence>
<proteinExistence type="predicted"/>
<protein>
    <submittedName>
        <fullName evidence="3">DUF4132 domain-containing protein</fullName>
    </submittedName>
</protein>
<dbReference type="Pfam" id="PF13569">
    <property type="entry name" value="DUF4132"/>
    <property type="match status" value="1"/>
</dbReference>
<dbReference type="InterPro" id="IPR025406">
    <property type="entry name" value="DUF4132"/>
</dbReference>
<feature type="region of interest" description="Disordered" evidence="1">
    <location>
        <begin position="627"/>
        <end position="647"/>
    </location>
</feature>
<evidence type="ECO:0000256" key="1">
    <source>
        <dbReference type="SAM" id="MobiDB-lite"/>
    </source>
</evidence>
<keyword evidence="4" id="KW-1185">Reference proteome</keyword>
<gene>
    <name evidence="3" type="ORF">G7070_02265</name>
</gene>
<dbReference type="Proteomes" id="UP000501058">
    <property type="component" value="Chromosome"/>
</dbReference>
<evidence type="ECO:0000259" key="2">
    <source>
        <dbReference type="Pfam" id="PF13569"/>
    </source>
</evidence>
<dbReference type="KEGG" id="prv:G7070_02265"/>
<dbReference type="AlphaFoldDB" id="A0A6G7Y3D8"/>